<dbReference type="EMBL" id="BQXU01000053">
    <property type="protein sequence ID" value="GKT51753.1"/>
    <property type="molecule type" value="Genomic_DNA"/>
</dbReference>
<feature type="signal peptide" evidence="1">
    <location>
        <begin position="1"/>
        <end position="18"/>
    </location>
</feature>
<keyword evidence="1" id="KW-0732">Signal</keyword>
<proteinExistence type="predicted"/>
<gene>
    <name evidence="2" type="ORF">ColSpa_11934</name>
</gene>
<evidence type="ECO:0000313" key="2">
    <source>
        <dbReference type="EMBL" id="GKT51753.1"/>
    </source>
</evidence>
<dbReference type="Proteomes" id="UP001055115">
    <property type="component" value="Unassembled WGS sequence"/>
</dbReference>
<organism evidence="2 3">
    <name type="scientific">Colletotrichum spaethianum</name>
    <dbReference type="NCBI Taxonomy" id="700344"/>
    <lineage>
        <taxon>Eukaryota</taxon>
        <taxon>Fungi</taxon>
        <taxon>Dikarya</taxon>
        <taxon>Ascomycota</taxon>
        <taxon>Pezizomycotina</taxon>
        <taxon>Sordariomycetes</taxon>
        <taxon>Hypocreomycetidae</taxon>
        <taxon>Glomerellales</taxon>
        <taxon>Glomerellaceae</taxon>
        <taxon>Colletotrichum</taxon>
        <taxon>Colletotrichum spaethianum species complex</taxon>
    </lineage>
</organism>
<feature type="chain" id="PRO_5041401608" description="Secreted protein" evidence="1">
    <location>
        <begin position="19"/>
        <end position="102"/>
    </location>
</feature>
<sequence>MVLLSSTWRWFGITSIAAASDPRSPGSWSPRITRLRSAASKATELRPRPGIAAPYPKTFNFAGVGTYCTNLATACVYKCTPKACHNHSNLTALRRSCVVVHI</sequence>
<evidence type="ECO:0000256" key="1">
    <source>
        <dbReference type="SAM" id="SignalP"/>
    </source>
</evidence>
<keyword evidence="3" id="KW-1185">Reference proteome</keyword>
<comment type="caution">
    <text evidence="2">The sequence shown here is derived from an EMBL/GenBank/DDBJ whole genome shotgun (WGS) entry which is preliminary data.</text>
</comment>
<dbReference type="RefSeq" id="XP_049134103.1">
    <property type="nucleotide sequence ID" value="XM_049278146.1"/>
</dbReference>
<protein>
    <recommendedName>
        <fullName evidence="4">Secreted protein</fullName>
    </recommendedName>
</protein>
<evidence type="ECO:0008006" key="4">
    <source>
        <dbReference type="Google" id="ProtNLM"/>
    </source>
</evidence>
<accession>A0AA37UTE3</accession>
<dbReference type="GeneID" id="73332736"/>
<reference evidence="2 3" key="1">
    <citation type="submission" date="2022-03" db="EMBL/GenBank/DDBJ databases">
        <title>Genome data of Colletotrichum spp.</title>
        <authorList>
            <person name="Utami Y.D."/>
            <person name="Hiruma K."/>
        </authorList>
    </citation>
    <scope>NUCLEOTIDE SEQUENCE [LARGE SCALE GENOMIC DNA]</scope>
    <source>
        <strain evidence="2 3">MAFF 239500</strain>
    </source>
</reference>
<name>A0AA37UTE3_9PEZI</name>
<dbReference type="AlphaFoldDB" id="A0AA37UTE3"/>
<evidence type="ECO:0000313" key="3">
    <source>
        <dbReference type="Proteomes" id="UP001055115"/>
    </source>
</evidence>